<reference evidence="2 3" key="1">
    <citation type="submission" date="2018-02" db="EMBL/GenBank/DDBJ databases">
        <title>Whole genome sequencing of endophytic bacterium.</title>
        <authorList>
            <person name="Eedara R."/>
            <person name="Podile A.R."/>
        </authorList>
    </citation>
    <scope>NUCLEOTIDE SEQUENCE [LARGE SCALE GENOMIC DNA]</scope>
    <source>
        <strain evidence="2 3">RP1T</strain>
    </source>
</reference>
<accession>A0A2S9QCT9</accession>
<name>A0A2S9QCT9_9HYPH</name>
<proteinExistence type="predicted"/>
<sequence>MPPTLSDPSGSRSALPGLSIRATRLEDVDAITALANLPGYRAGTLRLPYQKPELARRWLEGLGPEAFNLVAVLDGVIVGNAGLERYNGRRAHAAGLGVGVHDDYRGRGIGTALLREITDAADNWLRVERLELTVFADNLQAIRLYERFGFEKEGILRNYAFRAGTFADAHLMARLRG</sequence>
<evidence type="ECO:0000313" key="2">
    <source>
        <dbReference type="EMBL" id="PRH87169.1"/>
    </source>
</evidence>
<dbReference type="GO" id="GO:0016747">
    <property type="term" value="F:acyltransferase activity, transferring groups other than amino-acyl groups"/>
    <property type="evidence" value="ECO:0007669"/>
    <property type="project" value="InterPro"/>
</dbReference>
<dbReference type="PANTHER" id="PTHR43328">
    <property type="entry name" value="ACETYLTRANSFERASE-RELATED"/>
    <property type="match status" value="1"/>
</dbReference>
<dbReference type="OrthoDB" id="336415at2"/>
<dbReference type="CDD" id="cd04301">
    <property type="entry name" value="NAT_SF"/>
    <property type="match status" value="1"/>
</dbReference>
<dbReference type="Pfam" id="PF00583">
    <property type="entry name" value="Acetyltransf_1"/>
    <property type="match status" value="1"/>
</dbReference>
<dbReference type="RefSeq" id="WP_105862108.1">
    <property type="nucleotide sequence ID" value="NZ_PUEJ01000004.1"/>
</dbReference>
<keyword evidence="2" id="KW-0808">Transferase</keyword>
<organism evidence="2 3">
    <name type="scientific">Labrys okinawensis</name>
    <dbReference type="NCBI Taxonomy" id="346911"/>
    <lineage>
        <taxon>Bacteria</taxon>
        <taxon>Pseudomonadati</taxon>
        <taxon>Pseudomonadota</taxon>
        <taxon>Alphaproteobacteria</taxon>
        <taxon>Hyphomicrobiales</taxon>
        <taxon>Xanthobacteraceae</taxon>
        <taxon>Labrys</taxon>
    </lineage>
</organism>
<dbReference type="PANTHER" id="PTHR43328:SF1">
    <property type="entry name" value="N-ACETYLTRANSFERASE DOMAIN-CONTAINING PROTEIN"/>
    <property type="match status" value="1"/>
</dbReference>
<dbReference type="SUPFAM" id="SSF55729">
    <property type="entry name" value="Acyl-CoA N-acyltransferases (Nat)"/>
    <property type="match status" value="1"/>
</dbReference>
<comment type="caution">
    <text evidence="2">The sequence shown here is derived from an EMBL/GenBank/DDBJ whole genome shotgun (WGS) entry which is preliminary data.</text>
</comment>
<dbReference type="Proteomes" id="UP000237682">
    <property type="component" value="Unassembled WGS sequence"/>
</dbReference>
<keyword evidence="3" id="KW-1185">Reference proteome</keyword>
<dbReference type="AlphaFoldDB" id="A0A2S9QCT9"/>
<protein>
    <submittedName>
        <fullName evidence="2">GNAT family N-acetyltransferase</fullName>
    </submittedName>
</protein>
<feature type="domain" description="N-acetyltransferase" evidence="1">
    <location>
        <begin position="18"/>
        <end position="177"/>
    </location>
</feature>
<dbReference type="InterPro" id="IPR000182">
    <property type="entry name" value="GNAT_dom"/>
</dbReference>
<dbReference type="InterPro" id="IPR016181">
    <property type="entry name" value="Acyl_CoA_acyltransferase"/>
</dbReference>
<gene>
    <name evidence="2" type="ORF">C5L14_11035</name>
</gene>
<dbReference type="EMBL" id="PUEJ01000004">
    <property type="protein sequence ID" value="PRH87169.1"/>
    <property type="molecule type" value="Genomic_DNA"/>
</dbReference>
<dbReference type="PROSITE" id="PS51186">
    <property type="entry name" value="GNAT"/>
    <property type="match status" value="1"/>
</dbReference>
<dbReference type="Gene3D" id="3.40.630.30">
    <property type="match status" value="1"/>
</dbReference>
<evidence type="ECO:0000259" key="1">
    <source>
        <dbReference type="PROSITE" id="PS51186"/>
    </source>
</evidence>
<evidence type="ECO:0000313" key="3">
    <source>
        <dbReference type="Proteomes" id="UP000237682"/>
    </source>
</evidence>